<dbReference type="OrthoDB" id="2625677at2"/>
<proteinExistence type="predicted"/>
<gene>
    <name evidence="2" type="ORF">SAMN05660235_01111</name>
</gene>
<evidence type="ECO:0008006" key="4">
    <source>
        <dbReference type="Google" id="ProtNLM"/>
    </source>
</evidence>
<dbReference type="InterPro" id="IPR019277">
    <property type="entry name" value="DUF2304"/>
</dbReference>
<feature type="transmembrane region" description="Helical" evidence="1">
    <location>
        <begin position="6"/>
        <end position="28"/>
    </location>
</feature>
<protein>
    <recommendedName>
        <fullName evidence="4">DUF2304 domain-containing protein</fullName>
    </recommendedName>
</protein>
<dbReference type="STRING" id="1123285.SAMN05660235_01111"/>
<dbReference type="Proteomes" id="UP000243333">
    <property type="component" value="Unassembled WGS sequence"/>
</dbReference>
<keyword evidence="1" id="KW-1133">Transmembrane helix</keyword>
<keyword evidence="3" id="KW-1185">Reference proteome</keyword>
<keyword evidence="1" id="KW-0472">Membrane</keyword>
<sequence length="126" mass="14347">MEGLMLHKIQLLGIAFSLVIIVSVFWLIRARMLKEKYSLVWLLIGLFLLVVSVFKDLLDWFARLIGVDYSPSAFFALLIACAFLLLLNISVSISDLKNHNKTLTQELGLTKLRLEELEKKIEKAGL</sequence>
<reference evidence="3" key="1">
    <citation type="submission" date="2016-10" db="EMBL/GenBank/DDBJ databases">
        <authorList>
            <person name="Varghese N."/>
            <person name="Submissions S."/>
        </authorList>
    </citation>
    <scope>NUCLEOTIDE SEQUENCE [LARGE SCALE GENOMIC DNA]</scope>
    <source>
        <strain evidence="3">DSM 23256</strain>
    </source>
</reference>
<dbReference type="EMBL" id="FNBU01000006">
    <property type="protein sequence ID" value="SDF29743.1"/>
    <property type="molecule type" value="Genomic_DNA"/>
</dbReference>
<feature type="transmembrane region" description="Helical" evidence="1">
    <location>
        <begin position="74"/>
        <end position="93"/>
    </location>
</feature>
<accession>A0A1G7JXS7</accession>
<evidence type="ECO:0000256" key="1">
    <source>
        <dbReference type="SAM" id="Phobius"/>
    </source>
</evidence>
<dbReference type="AlphaFoldDB" id="A0A1G7JXS7"/>
<dbReference type="Pfam" id="PF10066">
    <property type="entry name" value="DUF2304"/>
    <property type="match status" value="1"/>
</dbReference>
<evidence type="ECO:0000313" key="3">
    <source>
        <dbReference type="Proteomes" id="UP000243333"/>
    </source>
</evidence>
<keyword evidence="1" id="KW-0812">Transmembrane</keyword>
<dbReference type="RefSeq" id="WP_093688896.1">
    <property type="nucleotide sequence ID" value="NZ_FNBU01000006.1"/>
</dbReference>
<feature type="transmembrane region" description="Helical" evidence="1">
    <location>
        <begin position="37"/>
        <end position="54"/>
    </location>
</feature>
<organism evidence="2 3">
    <name type="scientific">Sporolituus thermophilus DSM 23256</name>
    <dbReference type="NCBI Taxonomy" id="1123285"/>
    <lineage>
        <taxon>Bacteria</taxon>
        <taxon>Bacillati</taxon>
        <taxon>Bacillota</taxon>
        <taxon>Negativicutes</taxon>
        <taxon>Selenomonadales</taxon>
        <taxon>Sporomusaceae</taxon>
        <taxon>Sporolituus</taxon>
    </lineage>
</organism>
<name>A0A1G7JXS7_9FIRM</name>
<evidence type="ECO:0000313" key="2">
    <source>
        <dbReference type="EMBL" id="SDF29743.1"/>
    </source>
</evidence>